<evidence type="ECO:0000256" key="1">
    <source>
        <dbReference type="SAM" id="MobiDB-lite"/>
    </source>
</evidence>
<proteinExistence type="predicted"/>
<evidence type="ECO:0000313" key="2">
    <source>
        <dbReference type="EMBL" id="MZP30822.1"/>
    </source>
</evidence>
<evidence type="ECO:0000313" key="3">
    <source>
        <dbReference type="Proteomes" id="UP000463470"/>
    </source>
</evidence>
<feature type="region of interest" description="Disordered" evidence="1">
    <location>
        <begin position="1"/>
        <end position="29"/>
    </location>
</feature>
<dbReference type="RefSeq" id="WP_161259343.1">
    <property type="nucleotide sequence ID" value="NZ_WXEY01000019.1"/>
</dbReference>
<protein>
    <submittedName>
        <fullName evidence="2">Uncharacterized protein</fullName>
    </submittedName>
</protein>
<accession>A0A845L2K4</accession>
<keyword evidence="3" id="KW-1185">Reference proteome</keyword>
<organism evidence="2 3">
    <name type="scientific">Heliomicrobium undosum</name>
    <dbReference type="NCBI Taxonomy" id="121734"/>
    <lineage>
        <taxon>Bacteria</taxon>
        <taxon>Bacillati</taxon>
        <taxon>Bacillota</taxon>
        <taxon>Clostridia</taxon>
        <taxon>Eubacteriales</taxon>
        <taxon>Heliobacteriaceae</taxon>
        <taxon>Heliomicrobium</taxon>
    </lineage>
</organism>
<comment type="caution">
    <text evidence="2">The sequence shown here is derived from an EMBL/GenBank/DDBJ whole genome shotgun (WGS) entry which is preliminary data.</text>
</comment>
<dbReference type="Proteomes" id="UP000463470">
    <property type="component" value="Unassembled WGS sequence"/>
</dbReference>
<reference evidence="2 3" key="1">
    <citation type="submission" date="2020-01" db="EMBL/GenBank/DDBJ databases">
        <title>Whole-genome sequence of Heliobacterium undosum DSM 13378.</title>
        <authorList>
            <person name="Kyndt J.A."/>
            <person name="Meyer T.E."/>
        </authorList>
    </citation>
    <scope>NUCLEOTIDE SEQUENCE [LARGE SCALE GENOMIC DNA]</scope>
    <source>
        <strain evidence="2 3">DSM 13378</strain>
    </source>
</reference>
<gene>
    <name evidence="2" type="ORF">GTO91_13975</name>
</gene>
<dbReference type="EMBL" id="WXEY01000019">
    <property type="protein sequence ID" value="MZP30822.1"/>
    <property type="molecule type" value="Genomic_DNA"/>
</dbReference>
<dbReference type="AlphaFoldDB" id="A0A845L2K4"/>
<sequence>MKRDLDQFELPKGKLDALPSQDKGETPGIISAGTVGFSGEGNFGFGIPHMKARAIPGQDAEGPTTRNAMNDAEARAEAELGADFMPRARNNLETIPAQKSDLETFDAVVREHEVEEGYHNKITVDGMGDKDRYK</sequence>
<dbReference type="OrthoDB" id="2081696at2"/>
<name>A0A845L2K4_9FIRM</name>
<feature type="compositionally biased region" description="Basic and acidic residues" evidence="1">
    <location>
        <begin position="1"/>
        <end position="15"/>
    </location>
</feature>